<dbReference type="Proteomes" id="UP001642464">
    <property type="component" value="Unassembled WGS sequence"/>
</dbReference>
<keyword evidence="2" id="KW-1185">Reference proteome</keyword>
<feature type="non-terminal residue" evidence="1">
    <location>
        <position position="1"/>
    </location>
</feature>
<dbReference type="EMBL" id="CAXAMM010021225">
    <property type="protein sequence ID" value="CAK9049571.1"/>
    <property type="molecule type" value="Genomic_DNA"/>
</dbReference>
<evidence type="ECO:0000313" key="2">
    <source>
        <dbReference type="Proteomes" id="UP001642464"/>
    </source>
</evidence>
<reference evidence="1 2" key="1">
    <citation type="submission" date="2024-02" db="EMBL/GenBank/DDBJ databases">
        <authorList>
            <person name="Chen Y."/>
            <person name="Shah S."/>
            <person name="Dougan E. K."/>
            <person name="Thang M."/>
            <person name="Chan C."/>
        </authorList>
    </citation>
    <scope>NUCLEOTIDE SEQUENCE [LARGE SCALE GENOMIC DNA]</scope>
</reference>
<proteinExistence type="predicted"/>
<comment type="caution">
    <text evidence="1">The sequence shown here is derived from an EMBL/GenBank/DDBJ whole genome shotgun (WGS) entry which is preliminary data.</text>
</comment>
<sequence length="334" mass="36831">VHIASDLESVDSIHKDVVEKLEFSSALLQPQVPLPWREGHAWSFCLSGLLSAKLLFVMLAITVESRFAVDASAALAASALTVPWAEILHSGWPVFQLFGILSRWASPYLDFEGANVSGLHGRSIFHSVKKLESACDKAESGAMRHARELLGAHWRQLDPHVSVGELDHIEESLAELRGSSRKDEAAAYHCYWTKHPNRSLGGLAIGDIPEEPFNACAAHQVCAGISSKMLHQLQHGDPLLTESGEVSHVRWCTPLIKLHDKSLLCPFARAVGLLATAFRLLGNSSTMHSYAPELVKQANMEACRSLGMMDVIPSVLVRWGKWSIMQRTRDHSRL</sequence>
<protein>
    <submittedName>
        <fullName evidence="1">DUF1995 domain-containing protein</fullName>
    </submittedName>
</protein>
<evidence type="ECO:0000313" key="1">
    <source>
        <dbReference type="EMBL" id="CAK9049571.1"/>
    </source>
</evidence>
<accession>A0ABP0MDK5</accession>
<name>A0ABP0MDK5_9DINO</name>
<organism evidence="1 2">
    <name type="scientific">Durusdinium trenchii</name>
    <dbReference type="NCBI Taxonomy" id="1381693"/>
    <lineage>
        <taxon>Eukaryota</taxon>
        <taxon>Sar</taxon>
        <taxon>Alveolata</taxon>
        <taxon>Dinophyceae</taxon>
        <taxon>Suessiales</taxon>
        <taxon>Symbiodiniaceae</taxon>
        <taxon>Durusdinium</taxon>
    </lineage>
</organism>
<gene>
    <name evidence="1" type="ORF">SCF082_LOCUS27463</name>
</gene>